<organism evidence="2 3">
    <name type="scientific">Oxalicibacterium faecigallinarum</name>
    <dbReference type="NCBI Taxonomy" id="573741"/>
    <lineage>
        <taxon>Bacteria</taxon>
        <taxon>Pseudomonadati</taxon>
        <taxon>Pseudomonadota</taxon>
        <taxon>Betaproteobacteria</taxon>
        <taxon>Burkholderiales</taxon>
        <taxon>Oxalobacteraceae</taxon>
        <taxon>Oxalicibacterium</taxon>
    </lineage>
</organism>
<keyword evidence="3" id="KW-1185">Reference proteome</keyword>
<dbReference type="EMBL" id="BMDI01000002">
    <property type="protein sequence ID" value="GGI20294.1"/>
    <property type="molecule type" value="Genomic_DNA"/>
</dbReference>
<gene>
    <name evidence="2" type="ORF">GCM10008066_23310</name>
</gene>
<dbReference type="Proteomes" id="UP000642180">
    <property type="component" value="Unassembled WGS sequence"/>
</dbReference>
<protein>
    <recommendedName>
        <fullName evidence="4">DUF4148 domain-containing protein</fullName>
    </recommendedName>
</protein>
<sequence length="198" mass="23286">MNLRKPSLIALLLGMTLSLMGAMPASAERVSTVTLEQAQQDIRAQIQYGLEYGFITPEEARVLYQRERDIQFRDMRYRQNPHASPRERDQLWRDLDAMRLDVDRKLNGDHGKQRAALRLDQRQIQLNDRINRGIAAGLIAPSEAHQLQQRQRDISRREARLQANGTLGPVERDRLHRELDRLEWEVNRLLDHAYQYRQ</sequence>
<comment type="caution">
    <text evidence="2">The sequence shown here is derived from an EMBL/GenBank/DDBJ whole genome shotgun (WGS) entry which is preliminary data.</text>
</comment>
<dbReference type="AlphaFoldDB" id="A0A8J3F705"/>
<reference evidence="3" key="1">
    <citation type="journal article" date="2019" name="Int. J. Syst. Evol. Microbiol.">
        <title>The Global Catalogue of Microorganisms (GCM) 10K type strain sequencing project: providing services to taxonomists for standard genome sequencing and annotation.</title>
        <authorList>
            <consortium name="The Broad Institute Genomics Platform"/>
            <consortium name="The Broad Institute Genome Sequencing Center for Infectious Disease"/>
            <person name="Wu L."/>
            <person name="Ma J."/>
        </authorList>
    </citation>
    <scope>NUCLEOTIDE SEQUENCE [LARGE SCALE GENOMIC DNA]</scope>
    <source>
        <strain evidence="3">CCM 2767</strain>
    </source>
</reference>
<feature type="chain" id="PRO_5035179791" description="DUF4148 domain-containing protein" evidence="1">
    <location>
        <begin position="28"/>
        <end position="198"/>
    </location>
</feature>
<evidence type="ECO:0000256" key="1">
    <source>
        <dbReference type="SAM" id="SignalP"/>
    </source>
</evidence>
<name>A0A8J3F705_9BURK</name>
<evidence type="ECO:0000313" key="3">
    <source>
        <dbReference type="Proteomes" id="UP000642180"/>
    </source>
</evidence>
<evidence type="ECO:0008006" key="4">
    <source>
        <dbReference type="Google" id="ProtNLM"/>
    </source>
</evidence>
<feature type="signal peptide" evidence="1">
    <location>
        <begin position="1"/>
        <end position="27"/>
    </location>
</feature>
<keyword evidence="1" id="KW-0732">Signal</keyword>
<evidence type="ECO:0000313" key="2">
    <source>
        <dbReference type="EMBL" id="GGI20294.1"/>
    </source>
</evidence>
<accession>A0A8J3F705</accession>
<proteinExistence type="predicted"/>